<dbReference type="InterPro" id="IPR001227">
    <property type="entry name" value="Ac_transferase_dom_sf"/>
</dbReference>
<dbReference type="Gene3D" id="3.30.70.250">
    <property type="entry name" value="Malonyl-CoA ACP transacylase, ACP-binding"/>
    <property type="match status" value="1"/>
</dbReference>
<protein>
    <recommendedName>
        <fullName evidence="1">[acyl-carrier-protein] S-malonyltransferase</fullName>
        <ecNumber evidence="1">2.3.1.39</ecNumber>
    </recommendedName>
</protein>
<evidence type="ECO:0000256" key="2">
    <source>
        <dbReference type="ARBA" id="ARBA00022679"/>
    </source>
</evidence>
<evidence type="ECO:0000313" key="6">
    <source>
        <dbReference type="EMBL" id="MFC4586268.1"/>
    </source>
</evidence>
<dbReference type="GO" id="GO:0004314">
    <property type="term" value="F:[acyl-carrier-protein] S-malonyltransferase activity"/>
    <property type="evidence" value="ECO:0007669"/>
    <property type="project" value="UniProtKB-EC"/>
</dbReference>
<dbReference type="Proteomes" id="UP001595891">
    <property type="component" value="Unassembled WGS sequence"/>
</dbReference>
<organism evidence="6 7">
    <name type="scientific">Sphaerisporangium corydalis</name>
    <dbReference type="NCBI Taxonomy" id="1441875"/>
    <lineage>
        <taxon>Bacteria</taxon>
        <taxon>Bacillati</taxon>
        <taxon>Actinomycetota</taxon>
        <taxon>Actinomycetes</taxon>
        <taxon>Streptosporangiales</taxon>
        <taxon>Streptosporangiaceae</taxon>
        <taxon>Sphaerisporangium</taxon>
    </lineage>
</organism>
<comment type="caution">
    <text evidence="6">The sequence shown here is derived from an EMBL/GenBank/DDBJ whole genome shotgun (WGS) entry which is preliminary data.</text>
</comment>
<dbReference type="SMART" id="SM00827">
    <property type="entry name" value="PKS_AT"/>
    <property type="match status" value="1"/>
</dbReference>
<feature type="domain" description="Malonyl-CoA:ACP transacylase (MAT)" evidence="5">
    <location>
        <begin position="5"/>
        <end position="302"/>
    </location>
</feature>
<keyword evidence="2 6" id="KW-0808">Transferase</keyword>
<dbReference type="EC" id="2.3.1.39" evidence="1"/>
<proteinExistence type="predicted"/>
<keyword evidence="7" id="KW-1185">Reference proteome</keyword>
<dbReference type="InterPro" id="IPR016036">
    <property type="entry name" value="Malonyl_transacylase_ACP-bd"/>
</dbReference>
<sequence length="308" mass="31107">MLAIVAPGQGAQTPGFLTPWLEVPGVRRRLAAYSESAGLDLITLGTDADAETIRDTAVAQPLLTAAALVAAEVIFGDLAGPAIPAVVAGHSVGEFAAAALAGVLRPEEAVALVAERGRAMAEASAVTPTGMLAVLGGDPDEVAAALERHGLVAANHNGAGQVIAGGTTGQLDALRAAPPAGARLRPLAVAGAFHTPHMAPAAERLAAAARDLRPEDPRTPLLSNHDGTLVTSGAEYLRRLVVQVTSPVRWDACQDTLAGLGVTTLVELPPAGTLVNLARRALPGTTGHAVKTPADAGAVRELFAVETV</sequence>
<dbReference type="Gene3D" id="3.40.366.10">
    <property type="entry name" value="Malonyl-Coenzyme A Acyl Carrier Protein, domain 2"/>
    <property type="match status" value="1"/>
</dbReference>
<dbReference type="EMBL" id="JBHSFN010000004">
    <property type="protein sequence ID" value="MFC4586268.1"/>
    <property type="molecule type" value="Genomic_DNA"/>
</dbReference>
<comment type="catalytic activity">
    <reaction evidence="4">
        <text>holo-[ACP] + malonyl-CoA = malonyl-[ACP] + CoA</text>
        <dbReference type="Rhea" id="RHEA:41792"/>
        <dbReference type="Rhea" id="RHEA-COMP:9623"/>
        <dbReference type="Rhea" id="RHEA-COMP:9685"/>
        <dbReference type="ChEBI" id="CHEBI:57287"/>
        <dbReference type="ChEBI" id="CHEBI:57384"/>
        <dbReference type="ChEBI" id="CHEBI:64479"/>
        <dbReference type="ChEBI" id="CHEBI:78449"/>
        <dbReference type="EC" id="2.3.1.39"/>
    </reaction>
</comment>
<gene>
    <name evidence="6" type="ORF">ACFO8L_09300</name>
</gene>
<dbReference type="RefSeq" id="WP_262843611.1">
    <property type="nucleotide sequence ID" value="NZ_JANZYP010000020.1"/>
</dbReference>
<dbReference type="Pfam" id="PF00698">
    <property type="entry name" value="Acyl_transf_1"/>
    <property type="match status" value="1"/>
</dbReference>
<reference evidence="7" key="1">
    <citation type="journal article" date="2019" name="Int. J. Syst. Evol. Microbiol.">
        <title>The Global Catalogue of Microorganisms (GCM) 10K type strain sequencing project: providing services to taxonomists for standard genome sequencing and annotation.</title>
        <authorList>
            <consortium name="The Broad Institute Genomics Platform"/>
            <consortium name="The Broad Institute Genome Sequencing Center for Infectious Disease"/>
            <person name="Wu L."/>
            <person name="Ma J."/>
        </authorList>
    </citation>
    <scope>NUCLEOTIDE SEQUENCE [LARGE SCALE GENOMIC DNA]</scope>
    <source>
        <strain evidence="7">CCUG 49560</strain>
    </source>
</reference>
<evidence type="ECO:0000313" key="7">
    <source>
        <dbReference type="Proteomes" id="UP001595891"/>
    </source>
</evidence>
<keyword evidence="3 6" id="KW-0012">Acyltransferase</keyword>
<evidence type="ECO:0000256" key="3">
    <source>
        <dbReference type="ARBA" id="ARBA00023315"/>
    </source>
</evidence>
<accession>A0ABV9EAI5</accession>
<evidence type="ECO:0000256" key="1">
    <source>
        <dbReference type="ARBA" id="ARBA00013258"/>
    </source>
</evidence>
<dbReference type="InterPro" id="IPR014043">
    <property type="entry name" value="Acyl_transferase_dom"/>
</dbReference>
<dbReference type="InterPro" id="IPR016035">
    <property type="entry name" value="Acyl_Trfase/lysoPLipase"/>
</dbReference>
<name>A0ABV9EAI5_9ACTN</name>
<evidence type="ECO:0000256" key="4">
    <source>
        <dbReference type="ARBA" id="ARBA00048462"/>
    </source>
</evidence>
<evidence type="ECO:0000259" key="5">
    <source>
        <dbReference type="SMART" id="SM00827"/>
    </source>
</evidence>
<dbReference type="InterPro" id="IPR050858">
    <property type="entry name" value="Mal-CoA-ACP_Trans/PKS_FabD"/>
</dbReference>
<dbReference type="SUPFAM" id="SSF55048">
    <property type="entry name" value="Probable ACP-binding domain of malonyl-CoA ACP transacylase"/>
    <property type="match status" value="1"/>
</dbReference>
<dbReference type="PANTHER" id="PTHR42681:SF1">
    <property type="entry name" value="MALONYL-COA-ACYL CARRIER PROTEIN TRANSACYLASE, MITOCHONDRIAL"/>
    <property type="match status" value="1"/>
</dbReference>
<dbReference type="SUPFAM" id="SSF52151">
    <property type="entry name" value="FabD/lysophospholipase-like"/>
    <property type="match status" value="1"/>
</dbReference>
<dbReference type="PANTHER" id="PTHR42681">
    <property type="entry name" value="MALONYL-COA-ACYL CARRIER PROTEIN TRANSACYLASE, MITOCHONDRIAL"/>
    <property type="match status" value="1"/>
</dbReference>